<dbReference type="Gene3D" id="3.60.20.10">
    <property type="entry name" value="Glutamine Phosphoribosylpyrophosphate, subunit 1, domain 1"/>
    <property type="match status" value="1"/>
</dbReference>
<dbReference type="EMBL" id="JBGOSP010000012">
    <property type="protein sequence ID" value="MFA3839391.1"/>
    <property type="molecule type" value="Genomic_DNA"/>
</dbReference>
<dbReference type="InterPro" id="IPR029055">
    <property type="entry name" value="Ntn_hydrolases_N"/>
</dbReference>
<accession>A0ABV4SLQ4</accession>
<proteinExistence type="predicted"/>
<dbReference type="RefSeq" id="WP_372564214.1">
    <property type="nucleotide sequence ID" value="NZ_JBGOSP010000012.1"/>
</dbReference>
<dbReference type="SUPFAM" id="SSF56235">
    <property type="entry name" value="N-terminal nucleophile aminohydrolases (Ntn hydrolases)"/>
    <property type="match status" value="1"/>
</dbReference>
<organism evidence="1 2">
    <name type="scientific">Streptomyces aureus</name>
    <dbReference type="NCBI Taxonomy" id="193461"/>
    <lineage>
        <taxon>Bacteria</taxon>
        <taxon>Bacillati</taxon>
        <taxon>Actinomycetota</taxon>
        <taxon>Actinomycetes</taxon>
        <taxon>Kitasatosporales</taxon>
        <taxon>Streptomycetaceae</taxon>
        <taxon>Streptomyces</taxon>
    </lineage>
</organism>
<dbReference type="Pfam" id="PF06267">
    <property type="entry name" value="DUF1028"/>
    <property type="match status" value="1"/>
</dbReference>
<keyword evidence="2" id="KW-1185">Reference proteome</keyword>
<reference evidence="1 2" key="1">
    <citation type="submission" date="2024-08" db="EMBL/GenBank/DDBJ databases">
        <title>Genome sequence of Streptomyces aureus CACIA-1.46HGO.</title>
        <authorList>
            <person name="Evangelista-Martinez Z."/>
        </authorList>
    </citation>
    <scope>NUCLEOTIDE SEQUENCE [LARGE SCALE GENOMIC DNA]</scope>
    <source>
        <strain evidence="1 2">CACIA-1.46HGO</strain>
    </source>
</reference>
<comment type="caution">
    <text evidence="1">The sequence shown here is derived from an EMBL/GenBank/DDBJ whole genome shotgun (WGS) entry which is preliminary data.</text>
</comment>
<dbReference type="Proteomes" id="UP001571476">
    <property type="component" value="Unassembled WGS sequence"/>
</dbReference>
<name>A0ABV4SLQ4_9ACTN</name>
<gene>
    <name evidence="1" type="ORF">ACEG43_24960</name>
</gene>
<protein>
    <submittedName>
        <fullName evidence="1">DUF1028 domain-containing protein</fullName>
    </submittedName>
</protein>
<evidence type="ECO:0000313" key="2">
    <source>
        <dbReference type="Proteomes" id="UP001571476"/>
    </source>
</evidence>
<sequence>MTFSIAARCPRTGQFGVAVTSSSPAVAARCAHVRPGVGAVCSQNVTDPRLGTRLLDLLESGMPAKAAVREVAAQPHAEWRQLTAVGASGPGAVFSGVRTLGTYAEAVGPDAVAAGNLLSGPGVPEAVLDAFTGADPQAPLARRLVDALTAGAAAGGEAGPVHSAGLLVVDVQRWPVTDLRVDWTEGDPIAELAELWKLWEPQQEAYVQRALAPDAAPNYGVPGDE</sequence>
<dbReference type="PANTHER" id="PTHR39328">
    <property type="entry name" value="BLL2871 PROTEIN"/>
    <property type="match status" value="1"/>
</dbReference>
<evidence type="ECO:0000313" key="1">
    <source>
        <dbReference type="EMBL" id="MFA3839391.1"/>
    </source>
</evidence>
<dbReference type="InterPro" id="IPR010430">
    <property type="entry name" value="DUF1028"/>
</dbReference>
<dbReference type="PANTHER" id="PTHR39328:SF1">
    <property type="entry name" value="BLL2871 PROTEIN"/>
    <property type="match status" value="1"/>
</dbReference>